<organism evidence="1 2">
    <name type="scientific">Turnera subulata</name>
    <dbReference type="NCBI Taxonomy" id="218843"/>
    <lineage>
        <taxon>Eukaryota</taxon>
        <taxon>Viridiplantae</taxon>
        <taxon>Streptophyta</taxon>
        <taxon>Embryophyta</taxon>
        <taxon>Tracheophyta</taxon>
        <taxon>Spermatophyta</taxon>
        <taxon>Magnoliopsida</taxon>
        <taxon>eudicotyledons</taxon>
        <taxon>Gunneridae</taxon>
        <taxon>Pentapetalae</taxon>
        <taxon>rosids</taxon>
        <taxon>fabids</taxon>
        <taxon>Malpighiales</taxon>
        <taxon>Passifloraceae</taxon>
        <taxon>Turnera</taxon>
    </lineage>
</organism>
<dbReference type="EMBL" id="JAKUCV010002460">
    <property type="protein sequence ID" value="KAJ4842560.1"/>
    <property type="molecule type" value="Genomic_DNA"/>
</dbReference>
<name>A0A9Q0G364_9ROSI</name>
<dbReference type="Proteomes" id="UP001141552">
    <property type="component" value="Unassembled WGS sequence"/>
</dbReference>
<proteinExistence type="predicted"/>
<gene>
    <name evidence="1" type="ORF">Tsubulata_008504</name>
</gene>
<accession>A0A9Q0G364</accession>
<evidence type="ECO:0000313" key="2">
    <source>
        <dbReference type="Proteomes" id="UP001141552"/>
    </source>
</evidence>
<keyword evidence="2" id="KW-1185">Reference proteome</keyword>
<reference evidence="1" key="2">
    <citation type="journal article" date="2023" name="Plants (Basel)">
        <title>Annotation of the Turnera subulata (Passifloraceae) Draft Genome Reveals the S-Locus Evolved after the Divergence of Turneroideae from Passifloroideae in a Stepwise Manner.</title>
        <authorList>
            <person name="Henning P.M."/>
            <person name="Roalson E.H."/>
            <person name="Mir W."/>
            <person name="McCubbin A.G."/>
            <person name="Shore J.S."/>
        </authorList>
    </citation>
    <scope>NUCLEOTIDE SEQUENCE</scope>
    <source>
        <strain evidence="1">F60SS</strain>
    </source>
</reference>
<dbReference type="AlphaFoldDB" id="A0A9Q0G364"/>
<comment type="caution">
    <text evidence="1">The sequence shown here is derived from an EMBL/GenBank/DDBJ whole genome shotgun (WGS) entry which is preliminary data.</text>
</comment>
<protein>
    <submittedName>
        <fullName evidence="1">Uncharacterized protein</fullName>
    </submittedName>
</protein>
<reference evidence="1" key="1">
    <citation type="submission" date="2022-02" db="EMBL/GenBank/DDBJ databases">
        <authorList>
            <person name="Henning P.M."/>
            <person name="McCubbin A.G."/>
            <person name="Shore J.S."/>
        </authorList>
    </citation>
    <scope>NUCLEOTIDE SEQUENCE</scope>
    <source>
        <strain evidence="1">F60SS</strain>
        <tissue evidence="1">Leaves</tissue>
    </source>
</reference>
<sequence length="117" mass="12614">MCGEGGLANSCWVPWGSQSQFLLPLRNIDAPKVSPATRDFEAYLDAILRVSNPGQGIAFIDMRRMTKKDNYIRAAGGEGPGEKGGVGVLRNLSSISICYGPSSNSTSRMEDALYVQK</sequence>
<evidence type="ECO:0000313" key="1">
    <source>
        <dbReference type="EMBL" id="KAJ4842560.1"/>
    </source>
</evidence>